<dbReference type="RefSeq" id="WP_051632534.1">
    <property type="nucleotide sequence ID" value="NZ_JMSZ01000016.1"/>
</dbReference>
<feature type="domain" description="TonB C-terminal" evidence="12">
    <location>
        <begin position="229"/>
        <end position="326"/>
    </location>
</feature>
<reference evidence="13 14" key="1">
    <citation type="journal article" date="2005" name="Int. J. Syst. Evol. Microbiol.">
        <title>Nitrincola lacisaponensis gen. nov., sp. nov., a novel alkaliphilic bacterium isolated from an alkaline, saline lake.</title>
        <authorList>
            <person name="Dimitriu P.A."/>
            <person name="Shukla S.K."/>
            <person name="Conradt J."/>
            <person name="Marquez M.C."/>
            <person name="Ventosa A."/>
            <person name="Maglia A."/>
            <person name="Peyton B.M."/>
            <person name="Pinkart H.C."/>
            <person name="Mormile M.R."/>
        </authorList>
    </citation>
    <scope>NUCLEOTIDE SEQUENCE [LARGE SCALE GENOMIC DNA]</scope>
    <source>
        <strain evidence="13 14">4CA</strain>
    </source>
</reference>
<dbReference type="GO" id="GO:0098797">
    <property type="term" value="C:plasma membrane protein complex"/>
    <property type="evidence" value="ECO:0007669"/>
    <property type="project" value="TreeGrafter"/>
</dbReference>
<dbReference type="SUPFAM" id="SSF74653">
    <property type="entry name" value="TolA/TonB C-terminal domain"/>
    <property type="match status" value="1"/>
</dbReference>
<organism evidence="13 14">
    <name type="scientific">Nitrincola lacisaponensis</name>
    <dbReference type="NCBI Taxonomy" id="267850"/>
    <lineage>
        <taxon>Bacteria</taxon>
        <taxon>Pseudomonadati</taxon>
        <taxon>Pseudomonadota</taxon>
        <taxon>Gammaproteobacteria</taxon>
        <taxon>Oceanospirillales</taxon>
        <taxon>Oceanospirillaceae</taxon>
        <taxon>Nitrincola</taxon>
    </lineage>
</organism>
<keyword evidence="14" id="KW-1185">Reference proteome</keyword>
<feature type="transmembrane region" description="Helical" evidence="11">
    <location>
        <begin position="20"/>
        <end position="39"/>
    </location>
</feature>
<keyword evidence="7" id="KW-0653">Protein transport</keyword>
<gene>
    <name evidence="13" type="ORF">ADINL_0734</name>
</gene>
<evidence type="ECO:0000256" key="2">
    <source>
        <dbReference type="ARBA" id="ARBA00006555"/>
    </source>
</evidence>
<dbReference type="PROSITE" id="PS52015">
    <property type="entry name" value="TONB_CTD"/>
    <property type="match status" value="1"/>
</dbReference>
<evidence type="ECO:0000313" key="13">
    <source>
        <dbReference type="EMBL" id="KDE40142.1"/>
    </source>
</evidence>
<dbReference type="AlphaFoldDB" id="A0A063Y6T0"/>
<evidence type="ECO:0000256" key="10">
    <source>
        <dbReference type="SAM" id="MobiDB-lite"/>
    </source>
</evidence>
<evidence type="ECO:0000256" key="4">
    <source>
        <dbReference type="ARBA" id="ARBA00022475"/>
    </source>
</evidence>
<evidence type="ECO:0000256" key="1">
    <source>
        <dbReference type="ARBA" id="ARBA00004383"/>
    </source>
</evidence>
<feature type="region of interest" description="Disordered" evidence="10">
    <location>
        <begin position="105"/>
        <end position="183"/>
    </location>
</feature>
<dbReference type="Pfam" id="PF03544">
    <property type="entry name" value="TonB_C"/>
    <property type="match status" value="1"/>
</dbReference>
<dbReference type="Gene3D" id="3.30.1150.10">
    <property type="match status" value="1"/>
</dbReference>
<dbReference type="PANTHER" id="PTHR33446">
    <property type="entry name" value="PROTEIN TONB-RELATED"/>
    <property type="match status" value="1"/>
</dbReference>
<dbReference type="OrthoDB" id="9803361at2"/>
<keyword evidence="5" id="KW-0997">Cell inner membrane</keyword>
<keyword evidence="4" id="KW-1003">Cell membrane</keyword>
<comment type="caution">
    <text evidence="13">The sequence shown here is derived from an EMBL/GenBank/DDBJ whole genome shotgun (WGS) entry which is preliminary data.</text>
</comment>
<evidence type="ECO:0000256" key="7">
    <source>
        <dbReference type="ARBA" id="ARBA00022927"/>
    </source>
</evidence>
<evidence type="ECO:0000256" key="6">
    <source>
        <dbReference type="ARBA" id="ARBA00022692"/>
    </source>
</evidence>
<evidence type="ECO:0000256" key="8">
    <source>
        <dbReference type="ARBA" id="ARBA00022989"/>
    </source>
</evidence>
<feature type="compositionally biased region" description="Low complexity" evidence="10">
    <location>
        <begin position="195"/>
        <end position="204"/>
    </location>
</feature>
<dbReference type="GO" id="GO:0015031">
    <property type="term" value="P:protein transport"/>
    <property type="evidence" value="ECO:0007669"/>
    <property type="project" value="UniProtKB-KW"/>
</dbReference>
<dbReference type="InterPro" id="IPR037682">
    <property type="entry name" value="TonB_C"/>
</dbReference>
<feature type="region of interest" description="Disordered" evidence="10">
    <location>
        <begin position="195"/>
        <end position="218"/>
    </location>
</feature>
<name>A0A063Y6T0_9GAMM</name>
<keyword evidence="3" id="KW-0813">Transport</keyword>
<dbReference type="NCBIfam" id="TIGR01352">
    <property type="entry name" value="tonB_Cterm"/>
    <property type="match status" value="1"/>
</dbReference>
<dbReference type="GO" id="GO:0031992">
    <property type="term" value="F:energy transducer activity"/>
    <property type="evidence" value="ECO:0007669"/>
    <property type="project" value="TreeGrafter"/>
</dbReference>
<protein>
    <submittedName>
        <fullName evidence="13">Hemolysin-type calcium binding protein</fullName>
    </submittedName>
</protein>
<evidence type="ECO:0000256" key="5">
    <source>
        <dbReference type="ARBA" id="ARBA00022519"/>
    </source>
</evidence>
<sequence length="326" mass="35942">MNLTPDRQLAWYKTATDRFGLNLFLALALHGFLILAIGFKLPEAVRPQHTLDITLARHATEIPPEEADFFAQADQLGSGESEEILDPSVIEESLLEDPHIHEQAPIPQPLAEPEPEPEPEPPVEPTPPEPEPAPEPEPPAPPKTGEPSTPVVTAAPAPEQAPVQQQQQPATTPPPSTTGPSGSLLARSMEIASIQAQLSAQQQDQARRPRVRRLTSAPSTMAHDDAIYLDNWRRRIESVGNMNYPEEARRNDINGSLRLLVAILPDGSVAEIEVLQSSGHAVLDNAAVRIVQMASPFQPFTNEMRRTTDRLEIIRTWKFEKRASVY</sequence>
<evidence type="ECO:0000313" key="14">
    <source>
        <dbReference type="Proteomes" id="UP000027318"/>
    </source>
</evidence>
<dbReference type="STRING" id="267850.ADINL_0734"/>
<feature type="compositionally biased region" description="Pro residues" evidence="10">
    <location>
        <begin position="122"/>
        <end position="144"/>
    </location>
</feature>
<dbReference type="PANTHER" id="PTHR33446:SF11">
    <property type="entry name" value="TONB3"/>
    <property type="match status" value="1"/>
</dbReference>
<dbReference type="Proteomes" id="UP000027318">
    <property type="component" value="Unassembled WGS sequence"/>
</dbReference>
<evidence type="ECO:0000259" key="12">
    <source>
        <dbReference type="PROSITE" id="PS52015"/>
    </source>
</evidence>
<proteinExistence type="inferred from homology"/>
<evidence type="ECO:0000256" key="9">
    <source>
        <dbReference type="ARBA" id="ARBA00023136"/>
    </source>
</evidence>
<evidence type="ECO:0000256" key="11">
    <source>
        <dbReference type="SAM" id="Phobius"/>
    </source>
</evidence>
<dbReference type="InterPro" id="IPR006260">
    <property type="entry name" value="TonB/TolA_C"/>
</dbReference>
<keyword evidence="9 11" id="KW-0472">Membrane</keyword>
<comment type="subcellular location">
    <subcellularLocation>
        <location evidence="1">Cell inner membrane</location>
        <topology evidence="1">Single-pass membrane protein</topology>
        <orientation evidence="1">Periplasmic side</orientation>
    </subcellularLocation>
</comment>
<feature type="compositionally biased region" description="Low complexity" evidence="10">
    <location>
        <begin position="145"/>
        <end position="170"/>
    </location>
</feature>
<accession>A0A063Y6T0</accession>
<keyword evidence="8 11" id="KW-1133">Transmembrane helix</keyword>
<evidence type="ECO:0000256" key="3">
    <source>
        <dbReference type="ARBA" id="ARBA00022448"/>
    </source>
</evidence>
<dbReference type="InterPro" id="IPR051045">
    <property type="entry name" value="TonB-dependent_transducer"/>
</dbReference>
<dbReference type="GO" id="GO:0055085">
    <property type="term" value="P:transmembrane transport"/>
    <property type="evidence" value="ECO:0007669"/>
    <property type="project" value="InterPro"/>
</dbReference>
<dbReference type="EMBL" id="JMSZ01000016">
    <property type="protein sequence ID" value="KDE40142.1"/>
    <property type="molecule type" value="Genomic_DNA"/>
</dbReference>
<comment type="similarity">
    <text evidence="2">Belongs to the TonB family.</text>
</comment>
<keyword evidence="6 11" id="KW-0812">Transmembrane</keyword>